<dbReference type="GO" id="GO:0000723">
    <property type="term" value="P:telomere maintenance"/>
    <property type="evidence" value="ECO:0007669"/>
    <property type="project" value="InterPro"/>
</dbReference>
<dbReference type="CDD" id="cd18809">
    <property type="entry name" value="SF1_C_RecD"/>
    <property type="match status" value="1"/>
</dbReference>
<dbReference type="InterPro" id="IPR027417">
    <property type="entry name" value="P-loop_NTPase"/>
</dbReference>
<dbReference type="Gene3D" id="3.40.50.300">
    <property type="entry name" value="P-loop containing nucleotide triphosphate hydrolases"/>
    <property type="match status" value="2"/>
</dbReference>
<comment type="caution">
    <text evidence="3">The sequence shown here is derived from an EMBL/GenBank/DDBJ whole genome shotgun (WGS) entry which is preliminary data.</text>
</comment>
<dbReference type="GO" id="GO:0006281">
    <property type="term" value="P:DNA repair"/>
    <property type="evidence" value="ECO:0007669"/>
    <property type="project" value="UniProtKB-KW"/>
</dbReference>
<dbReference type="GO" id="GO:0005524">
    <property type="term" value="F:ATP binding"/>
    <property type="evidence" value="ECO:0007669"/>
    <property type="project" value="UniProtKB-KW"/>
</dbReference>
<gene>
    <name evidence="3" type="ORF">CPELLU_LOCUS10074</name>
</gene>
<dbReference type="PANTHER" id="PTHR47642:SF6">
    <property type="entry name" value="ATP-DEPENDENT DNA HELICASE"/>
    <property type="match status" value="1"/>
</dbReference>
<comment type="similarity">
    <text evidence="1">Belongs to the helicase family.</text>
</comment>
<protein>
    <recommendedName>
        <fullName evidence="1">ATP-dependent DNA helicase</fullName>
        <ecNumber evidence="1">5.6.2.3</ecNumber>
    </recommendedName>
</protein>
<accession>A0A9N9EAN7</accession>
<evidence type="ECO:0000256" key="1">
    <source>
        <dbReference type="RuleBase" id="RU363044"/>
    </source>
</evidence>
<keyword evidence="1" id="KW-0347">Helicase</keyword>
<comment type="cofactor">
    <cofactor evidence="1">
        <name>Mg(2+)</name>
        <dbReference type="ChEBI" id="CHEBI:18420"/>
    </cofactor>
</comment>
<keyword evidence="1" id="KW-0233">DNA recombination</keyword>
<name>A0A9N9EAN7_9GLOM</name>
<evidence type="ECO:0000259" key="2">
    <source>
        <dbReference type="Pfam" id="PF05970"/>
    </source>
</evidence>
<keyword evidence="1" id="KW-0547">Nucleotide-binding</keyword>
<dbReference type="GO" id="GO:0043139">
    <property type="term" value="F:5'-3' DNA helicase activity"/>
    <property type="evidence" value="ECO:0007669"/>
    <property type="project" value="UniProtKB-EC"/>
</dbReference>
<dbReference type="SUPFAM" id="SSF52540">
    <property type="entry name" value="P-loop containing nucleoside triphosphate hydrolases"/>
    <property type="match status" value="1"/>
</dbReference>
<keyword evidence="1" id="KW-0067">ATP-binding</keyword>
<keyword evidence="4" id="KW-1185">Reference proteome</keyword>
<dbReference type="GO" id="GO:0016787">
    <property type="term" value="F:hydrolase activity"/>
    <property type="evidence" value="ECO:0007669"/>
    <property type="project" value="UniProtKB-KW"/>
</dbReference>
<reference evidence="3" key="1">
    <citation type="submission" date="2021-06" db="EMBL/GenBank/DDBJ databases">
        <authorList>
            <person name="Kallberg Y."/>
            <person name="Tangrot J."/>
            <person name="Rosling A."/>
        </authorList>
    </citation>
    <scope>NUCLEOTIDE SEQUENCE</scope>
    <source>
        <strain evidence="3">FL966</strain>
    </source>
</reference>
<dbReference type="InterPro" id="IPR010285">
    <property type="entry name" value="DNA_helicase_pif1-like_DEAD"/>
</dbReference>
<comment type="catalytic activity">
    <reaction evidence="1">
        <text>ATP + H2O = ADP + phosphate + H(+)</text>
        <dbReference type="Rhea" id="RHEA:13065"/>
        <dbReference type="ChEBI" id="CHEBI:15377"/>
        <dbReference type="ChEBI" id="CHEBI:15378"/>
        <dbReference type="ChEBI" id="CHEBI:30616"/>
        <dbReference type="ChEBI" id="CHEBI:43474"/>
        <dbReference type="ChEBI" id="CHEBI:456216"/>
        <dbReference type="EC" id="5.6.2.3"/>
    </reaction>
</comment>
<keyword evidence="1" id="KW-0227">DNA damage</keyword>
<sequence>MAGTDKLYVIKAICNHMFEIAQKYGINSKEEPLLLVFALTGISAFNINGHTIHFALMLSINSNNLKLSSKSLKKLQQLFKNVKVILFDKKSMISYKLLVTIDQYLYQIFSQNKDMLFDPRLHDFISESGHKIYTQFNKTFKLETIQRQAGDLKEQQAFRSLLLYLQDGKSTKDNWQLYNNRVRTFISSTEKAKFKDAIRLFTIWDHVDEYNILKLKQLNLSIAKIKAVYSGTGAKNAPSDTTNSLDPILFLSIGAHVMLISNLWTNQGLVNRTMGMVVDILYELGRTPPLLPTVILAKMNNYMGSMISILNYHKVVPIWLIKYTWKGKSENCFRMQFSLCLAWAITIHKSQGLTLQHAIINLGNKEFATGLTFVGISRVHALTDLLFKFNFL</sequence>
<dbReference type="OrthoDB" id="2325450at2759"/>
<dbReference type="EC" id="5.6.2.3" evidence="1"/>
<dbReference type="GO" id="GO:0006310">
    <property type="term" value="P:DNA recombination"/>
    <property type="evidence" value="ECO:0007669"/>
    <property type="project" value="UniProtKB-KW"/>
</dbReference>
<evidence type="ECO:0000313" key="3">
    <source>
        <dbReference type="EMBL" id="CAG8666979.1"/>
    </source>
</evidence>
<dbReference type="PANTHER" id="PTHR47642">
    <property type="entry name" value="ATP-DEPENDENT DNA HELICASE"/>
    <property type="match status" value="1"/>
</dbReference>
<keyword evidence="1" id="KW-0234">DNA repair</keyword>
<proteinExistence type="inferred from homology"/>
<dbReference type="EMBL" id="CAJVQA010008133">
    <property type="protein sequence ID" value="CAG8666979.1"/>
    <property type="molecule type" value="Genomic_DNA"/>
</dbReference>
<feature type="domain" description="DNA helicase Pif1-like DEAD-box helicase" evidence="2">
    <location>
        <begin position="2"/>
        <end position="117"/>
    </location>
</feature>
<dbReference type="Proteomes" id="UP000789759">
    <property type="component" value="Unassembled WGS sequence"/>
</dbReference>
<dbReference type="AlphaFoldDB" id="A0A9N9EAN7"/>
<organism evidence="3 4">
    <name type="scientific">Cetraspora pellucida</name>
    <dbReference type="NCBI Taxonomy" id="1433469"/>
    <lineage>
        <taxon>Eukaryota</taxon>
        <taxon>Fungi</taxon>
        <taxon>Fungi incertae sedis</taxon>
        <taxon>Mucoromycota</taxon>
        <taxon>Glomeromycotina</taxon>
        <taxon>Glomeromycetes</taxon>
        <taxon>Diversisporales</taxon>
        <taxon>Gigasporaceae</taxon>
        <taxon>Cetraspora</taxon>
    </lineage>
</organism>
<keyword evidence="1" id="KW-0378">Hydrolase</keyword>
<dbReference type="Pfam" id="PF05970">
    <property type="entry name" value="PIF1"/>
    <property type="match status" value="1"/>
</dbReference>
<dbReference type="InterPro" id="IPR051055">
    <property type="entry name" value="PIF1_helicase"/>
</dbReference>
<evidence type="ECO:0000313" key="4">
    <source>
        <dbReference type="Proteomes" id="UP000789759"/>
    </source>
</evidence>